<proteinExistence type="predicted"/>
<dbReference type="SUPFAM" id="SSF56219">
    <property type="entry name" value="DNase I-like"/>
    <property type="match status" value="1"/>
</dbReference>
<gene>
    <name evidence="1" type="ORF">Ddye_000176</name>
</gene>
<evidence type="ECO:0008006" key="3">
    <source>
        <dbReference type="Google" id="ProtNLM"/>
    </source>
</evidence>
<comment type="caution">
    <text evidence="1">The sequence shown here is derived from an EMBL/GenBank/DDBJ whole genome shotgun (WGS) entry which is preliminary data.</text>
</comment>
<reference evidence="1" key="1">
    <citation type="journal article" date="2023" name="Plant J.">
        <title>Genome sequences and population genomics provide insights into the demographic history, inbreeding, and mutation load of two 'living fossil' tree species of Dipteronia.</title>
        <authorList>
            <person name="Feng Y."/>
            <person name="Comes H.P."/>
            <person name="Chen J."/>
            <person name="Zhu S."/>
            <person name="Lu R."/>
            <person name="Zhang X."/>
            <person name="Li P."/>
            <person name="Qiu J."/>
            <person name="Olsen K.M."/>
            <person name="Qiu Y."/>
        </authorList>
    </citation>
    <scope>NUCLEOTIDE SEQUENCE</scope>
    <source>
        <strain evidence="1">KIB01</strain>
    </source>
</reference>
<protein>
    <recommendedName>
        <fullName evidence="3">Endonuclease/exonuclease/phosphatase domain-containing protein</fullName>
    </recommendedName>
</protein>
<dbReference type="Proteomes" id="UP001280121">
    <property type="component" value="Unassembled WGS sequence"/>
</dbReference>
<evidence type="ECO:0000313" key="2">
    <source>
        <dbReference type="Proteomes" id="UP001280121"/>
    </source>
</evidence>
<dbReference type="Gene3D" id="3.60.10.10">
    <property type="entry name" value="Endonuclease/exonuclease/phosphatase"/>
    <property type="match status" value="1"/>
</dbReference>
<dbReference type="EMBL" id="JANJYI010000001">
    <property type="protein sequence ID" value="KAK2661602.1"/>
    <property type="molecule type" value="Genomic_DNA"/>
</dbReference>
<sequence length="156" mass="17805">MNIMVWNVQGLGNGRAFRTLINLKQYHNSYMMILFETKVSHVVMESVRVKLGFGGKLVVNNVWRSGGVGMLWNEGVSIDLISYTQSQIDVKVISHGSMEWRLTGFYSHPDESQRCHSWTLLKRLSELIELPWLCVGDLNEILCGSKKEGGLKRTQF</sequence>
<dbReference type="PANTHER" id="PTHR35218">
    <property type="entry name" value="RNASE H DOMAIN-CONTAINING PROTEIN"/>
    <property type="match status" value="1"/>
</dbReference>
<accession>A0AAE0CSA6</accession>
<keyword evidence="2" id="KW-1185">Reference proteome</keyword>
<dbReference type="InterPro" id="IPR036691">
    <property type="entry name" value="Endo/exonu/phosph_ase_sf"/>
</dbReference>
<dbReference type="AlphaFoldDB" id="A0AAE0CSA6"/>
<evidence type="ECO:0000313" key="1">
    <source>
        <dbReference type="EMBL" id="KAK2661602.1"/>
    </source>
</evidence>
<organism evidence="1 2">
    <name type="scientific">Dipteronia dyeriana</name>
    <dbReference type="NCBI Taxonomy" id="168575"/>
    <lineage>
        <taxon>Eukaryota</taxon>
        <taxon>Viridiplantae</taxon>
        <taxon>Streptophyta</taxon>
        <taxon>Embryophyta</taxon>
        <taxon>Tracheophyta</taxon>
        <taxon>Spermatophyta</taxon>
        <taxon>Magnoliopsida</taxon>
        <taxon>eudicotyledons</taxon>
        <taxon>Gunneridae</taxon>
        <taxon>Pentapetalae</taxon>
        <taxon>rosids</taxon>
        <taxon>malvids</taxon>
        <taxon>Sapindales</taxon>
        <taxon>Sapindaceae</taxon>
        <taxon>Hippocastanoideae</taxon>
        <taxon>Acereae</taxon>
        <taxon>Dipteronia</taxon>
    </lineage>
</organism>
<name>A0AAE0CSA6_9ROSI</name>
<dbReference type="PANTHER" id="PTHR35218:SF9">
    <property type="entry name" value="ENDONUCLEASE_EXONUCLEASE_PHOSPHATASE DOMAIN-CONTAINING PROTEIN"/>
    <property type="match status" value="1"/>
</dbReference>